<evidence type="ECO:0000313" key="2">
    <source>
        <dbReference type="EMBL" id="SFJ77719.1"/>
    </source>
</evidence>
<reference evidence="2 3" key="1">
    <citation type="submission" date="2016-10" db="EMBL/GenBank/DDBJ databases">
        <authorList>
            <person name="de Groot N.N."/>
        </authorList>
    </citation>
    <scope>NUCLEOTIDE SEQUENCE [LARGE SCALE GENOMIC DNA]</scope>
    <source>
        <strain evidence="2 3">DSM 44468</strain>
    </source>
</reference>
<organism evidence="2 3">
    <name type="scientific">Amycolatopsis sacchari</name>
    <dbReference type="NCBI Taxonomy" id="115433"/>
    <lineage>
        <taxon>Bacteria</taxon>
        <taxon>Bacillati</taxon>
        <taxon>Actinomycetota</taxon>
        <taxon>Actinomycetes</taxon>
        <taxon>Pseudonocardiales</taxon>
        <taxon>Pseudonocardiaceae</taxon>
        <taxon>Amycolatopsis</taxon>
    </lineage>
</organism>
<evidence type="ECO:0000313" key="3">
    <source>
        <dbReference type="Proteomes" id="UP000199025"/>
    </source>
</evidence>
<dbReference type="Proteomes" id="UP000199025">
    <property type="component" value="Unassembled WGS sequence"/>
</dbReference>
<proteinExistence type="predicted"/>
<evidence type="ECO:0008006" key="4">
    <source>
        <dbReference type="Google" id="ProtNLM"/>
    </source>
</evidence>
<dbReference type="RefSeq" id="WP_091508313.1">
    <property type="nucleotide sequence ID" value="NZ_CBDQZW010000004.1"/>
</dbReference>
<sequence length="128" mass="14037">MAEHAERGENDLTGEETKTRRASDVDWRRVKDSTVGLVAGVVRWAGLVFAAILVLHVIFTVGSANPDNGIVSWVRGWADTLSIGFKDLFEPNDAKLRVLVNYGIAALFWLIVSAIVAKLIRRIFGATS</sequence>
<dbReference type="OrthoDB" id="5192539at2"/>
<gene>
    <name evidence="2" type="ORF">SAMN05421835_108242</name>
</gene>
<keyword evidence="1" id="KW-1133">Transmembrane helix</keyword>
<dbReference type="AlphaFoldDB" id="A0A1I3U576"/>
<accession>A0A1I3U576</accession>
<keyword evidence="3" id="KW-1185">Reference proteome</keyword>
<keyword evidence="1" id="KW-0472">Membrane</keyword>
<feature type="transmembrane region" description="Helical" evidence="1">
    <location>
        <begin position="99"/>
        <end position="120"/>
    </location>
</feature>
<keyword evidence="1" id="KW-0812">Transmembrane</keyword>
<protein>
    <recommendedName>
        <fullName evidence="4">YGGT family protein</fullName>
    </recommendedName>
</protein>
<feature type="transmembrane region" description="Helical" evidence="1">
    <location>
        <begin position="37"/>
        <end position="59"/>
    </location>
</feature>
<name>A0A1I3U576_9PSEU</name>
<evidence type="ECO:0000256" key="1">
    <source>
        <dbReference type="SAM" id="Phobius"/>
    </source>
</evidence>
<dbReference type="EMBL" id="FORP01000008">
    <property type="protein sequence ID" value="SFJ77719.1"/>
    <property type="molecule type" value="Genomic_DNA"/>
</dbReference>
<dbReference type="STRING" id="115433.SAMN05421835_108242"/>